<organism evidence="2 3">
    <name type="scientific">Bradyrhizobium brasilense</name>
    <dbReference type="NCBI Taxonomy" id="1419277"/>
    <lineage>
        <taxon>Bacteria</taxon>
        <taxon>Pseudomonadati</taxon>
        <taxon>Pseudomonadota</taxon>
        <taxon>Alphaproteobacteria</taxon>
        <taxon>Hyphomicrobiales</taxon>
        <taxon>Nitrobacteraceae</taxon>
        <taxon>Bradyrhizobium</taxon>
    </lineage>
</organism>
<evidence type="ECO:0000313" key="2">
    <source>
        <dbReference type="EMBL" id="SDC68010.1"/>
    </source>
</evidence>
<dbReference type="EMBL" id="FMZW01000004">
    <property type="protein sequence ID" value="SDC68010.1"/>
    <property type="molecule type" value="Genomic_DNA"/>
</dbReference>
<gene>
    <name evidence="2" type="ORF">SAMN05216337_1004150</name>
</gene>
<dbReference type="AlphaFoldDB" id="A0A1G6NJ43"/>
<dbReference type="Proteomes" id="UP000199245">
    <property type="component" value="Unassembled WGS sequence"/>
</dbReference>
<evidence type="ECO:0000313" key="3">
    <source>
        <dbReference type="Proteomes" id="UP000199245"/>
    </source>
</evidence>
<dbReference type="Pfam" id="PF21834">
    <property type="entry name" value="DUF6894"/>
    <property type="match status" value="1"/>
</dbReference>
<protein>
    <recommendedName>
        <fullName evidence="1">DUF6894 domain-containing protein</fullName>
    </recommendedName>
</protein>
<dbReference type="InterPro" id="IPR054189">
    <property type="entry name" value="DUF6894"/>
</dbReference>
<proteinExistence type="predicted"/>
<dbReference type="RefSeq" id="WP_092080482.1">
    <property type="nucleotide sequence ID" value="NZ_CP121669.1"/>
</dbReference>
<accession>A0A1G6NJ43</accession>
<feature type="domain" description="DUF6894" evidence="1">
    <location>
        <begin position="4"/>
        <end position="65"/>
    </location>
</feature>
<name>A0A1G6NJ43_9BRAD</name>
<evidence type="ECO:0000259" key="1">
    <source>
        <dbReference type="Pfam" id="PF21834"/>
    </source>
</evidence>
<sequence>MSAFHFAIVNDERVIDATGQPVTDRDEAIAVAKRLAIDLAETRQEYLGRGYFISVIGSDAREIHRESIDSAAKSG</sequence>
<reference evidence="2 3" key="1">
    <citation type="submission" date="2016-10" db="EMBL/GenBank/DDBJ databases">
        <authorList>
            <person name="de Groot N.N."/>
        </authorList>
    </citation>
    <scope>NUCLEOTIDE SEQUENCE [LARGE SCALE GENOMIC DNA]</scope>
    <source>
        <strain evidence="2 3">R5</strain>
    </source>
</reference>